<evidence type="ECO:0000256" key="4">
    <source>
        <dbReference type="SAM" id="MobiDB-lite"/>
    </source>
</evidence>
<dbReference type="GO" id="GO:0019901">
    <property type="term" value="F:protein kinase binding"/>
    <property type="evidence" value="ECO:0007669"/>
    <property type="project" value="InterPro"/>
</dbReference>
<dbReference type="SUPFAM" id="SSF47954">
    <property type="entry name" value="Cyclin-like"/>
    <property type="match status" value="1"/>
</dbReference>
<evidence type="ECO:0000256" key="3">
    <source>
        <dbReference type="ARBA" id="ARBA00023306"/>
    </source>
</evidence>
<keyword evidence="6" id="KW-1185">Reference proteome</keyword>
<dbReference type="Pfam" id="PF08613">
    <property type="entry name" value="Cyclin"/>
    <property type="match status" value="1"/>
</dbReference>
<organism evidence="5 6">
    <name type="scientific">Linum trigynum</name>
    <dbReference type="NCBI Taxonomy" id="586398"/>
    <lineage>
        <taxon>Eukaryota</taxon>
        <taxon>Viridiplantae</taxon>
        <taxon>Streptophyta</taxon>
        <taxon>Embryophyta</taxon>
        <taxon>Tracheophyta</taxon>
        <taxon>Spermatophyta</taxon>
        <taxon>Magnoliopsida</taxon>
        <taxon>eudicotyledons</taxon>
        <taxon>Gunneridae</taxon>
        <taxon>Pentapetalae</taxon>
        <taxon>rosids</taxon>
        <taxon>fabids</taxon>
        <taxon>Malpighiales</taxon>
        <taxon>Linaceae</taxon>
        <taxon>Linum</taxon>
    </lineage>
</organism>
<accession>A0AAV2G883</accession>
<evidence type="ECO:0000256" key="1">
    <source>
        <dbReference type="ARBA" id="ARBA00007215"/>
    </source>
</evidence>
<gene>
    <name evidence="5" type="ORF">LTRI10_LOCUS46589</name>
</gene>
<dbReference type="Proteomes" id="UP001497516">
    <property type="component" value="Chromosome 8"/>
</dbReference>
<reference evidence="5 6" key="1">
    <citation type="submission" date="2024-04" db="EMBL/GenBank/DDBJ databases">
        <authorList>
            <person name="Fracassetti M."/>
        </authorList>
    </citation>
    <scope>NUCLEOTIDE SEQUENCE [LARGE SCALE GENOMIC DNA]</scope>
</reference>
<name>A0AAV2G883_9ROSI</name>
<feature type="compositionally biased region" description="Low complexity" evidence="4">
    <location>
        <begin position="9"/>
        <end position="23"/>
    </location>
</feature>
<dbReference type="Gene3D" id="1.10.472.10">
    <property type="entry name" value="Cyclin-like"/>
    <property type="match status" value="1"/>
</dbReference>
<dbReference type="CDD" id="cd20604">
    <property type="entry name" value="CYCLIN_AtCycU-like"/>
    <property type="match status" value="1"/>
</dbReference>
<proteinExistence type="inferred from homology"/>
<dbReference type="PANTHER" id="PTHR15615:SF121">
    <property type="entry name" value="CYCLIN-U1-1"/>
    <property type="match status" value="1"/>
</dbReference>
<dbReference type="AlphaFoldDB" id="A0AAV2G883"/>
<evidence type="ECO:0000313" key="5">
    <source>
        <dbReference type="EMBL" id="CAL1406894.1"/>
    </source>
</evidence>
<dbReference type="EMBL" id="OZ034821">
    <property type="protein sequence ID" value="CAL1406894.1"/>
    <property type="molecule type" value="Genomic_DNA"/>
</dbReference>
<keyword evidence="2" id="KW-0132">Cell division</keyword>
<feature type="region of interest" description="Disordered" evidence="4">
    <location>
        <begin position="198"/>
        <end position="255"/>
    </location>
</feature>
<protein>
    <recommendedName>
        <fullName evidence="7">Cyclin</fullName>
    </recommendedName>
</protein>
<keyword evidence="3" id="KW-0131">Cell cycle</keyword>
<sequence>MFATGELIPTSSPRQPEPSQSEQATPRVLTILAHVLEKLVARNDRLLAGADGGKSLNAFHGVRAPNISILKYLERLFKYTDCSPSCFVVGYVYIDRLIHKYPDSLLVSLNVHRLLVTSILVASKMLDDVHQSNAFYAKVGGVSNAELNKLEMELLILLDYGVTVTCRVFESYCAHLEQEMLVNGSVLRIEKPVVMVDDGHAGGSTSTTNTTTEVSLVEEEEEEEEEEQEDGKLASLSTQKPATGSPAAHHRTKSL</sequence>
<evidence type="ECO:0000313" key="6">
    <source>
        <dbReference type="Proteomes" id="UP001497516"/>
    </source>
</evidence>
<comment type="similarity">
    <text evidence="1">Belongs to the cyclin family. Cyclin U/P subfamily.</text>
</comment>
<feature type="compositionally biased region" description="Low complexity" evidence="4">
    <location>
        <begin position="204"/>
        <end position="215"/>
    </location>
</feature>
<evidence type="ECO:0008006" key="7">
    <source>
        <dbReference type="Google" id="ProtNLM"/>
    </source>
</evidence>
<feature type="region of interest" description="Disordered" evidence="4">
    <location>
        <begin position="1"/>
        <end position="24"/>
    </location>
</feature>
<feature type="compositionally biased region" description="Acidic residues" evidence="4">
    <location>
        <begin position="216"/>
        <end position="229"/>
    </location>
</feature>
<dbReference type="PANTHER" id="PTHR15615">
    <property type="match status" value="1"/>
</dbReference>
<dbReference type="InterPro" id="IPR036915">
    <property type="entry name" value="Cyclin-like_sf"/>
</dbReference>
<dbReference type="GO" id="GO:0051301">
    <property type="term" value="P:cell division"/>
    <property type="evidence" value="ECO:0007669"/>
    <property type="project" value="UniProtKB-KW"/>
</dbReference>
<dbReference type="InterPro" id="IPR013922">
    <property type="entry name" value="Cyclin_PHO80-like"/>
</dbReference>
<evidence type="ECO:0000256" key="2">
    <source>
        <dbReference type="ARBA" id="ARBA00022618"/>
    </source>
</evidence>